<dbReference type="EMBL" id="CP000724">
    <property type="protein sequence ID" value="ABR48650.1"/>
    <property type="molecule type" value="Genomic_DNA"/>
</dbReference>
<dbReference type="HOGENOM" id="CLU_094201_1_1_9"/>
<proteinExistence type="predicted"/>
<feature type="transmembrane region" description="Helical" evidence="1">
    <location>
        <begin position="32"/>
        <end position="50"/>
    </location>
</feature>
<keyword evidence="3" id="KW-1185">Reference proteome</keyword>
<protein>
    <submittedName>
        <fullName evidence="2">Sporulation stage III, protein AF</fullName>
    </submittedName>
</protein>
<evidence type="ECO:0000256" key="1">
    <source>
        <dbReference type="SAM" id="Phobius"/>
    </source>
</evidence>
<feature type="transmembrane region" description="Helical" evidence="1">
    <location>
        <begin position="7"/>
        <end position="26"/>
    </location>
</feature>
<dbReference type="InterPro" id="IPR014245">
    <property type="entry name" value="Spore_III_AF"/>
</dbReference>
<reference evidence="3" key="1">
    <citation type="journal article" date="2016" name="Genome Announc.">
        <title>Complete genome sequence of Alkaliphilus metalliredigens strain QYMF, an alkaliphilic and metal-reducing bacterium isolated from borax-contaminated leachate ponds.</title>
        <authorList>
            <person name="Hwang C."/>
            <person name="Copeland A."/>
            <person name="Lucas S."/>
            <person name="Lapidus A."/>
            <person name="Barry K."/>
            <person name="Detter J.C."/>
            <person name="Glavina Del Rio T."/>
            <person name="Hammon N."/>
            <person name="Israni S."/>
            <person name="Dalin E."/>
            <person name="Tice H."/>
            <person name="Pitluck S."/>
            <person name="Chertkov O."/>
            <person name="Brettin T."/>
            <person name="Bruce D."/>
            <person name="Han C."/>
            <person name="Schmutz J."/>
            <person name="Larimer F."/>
            <person name="Land M.L."/>
            <person name="Hauser L."/>
            <person name="Kyrpides N."/>
            <person name="Mikhailova N."/>
            <person name="Ye Q."/>
            <person name="Zhou J."/>
            <person name="Richardson P."/>
            <person name="Fields M.W."/>
        </authorList>
    </citation>
    <scope>NUCLEOTIDE SEQUENCE [LARGE SCALE GENOMIC DNA]</scope>
    <source>
        <strain evidence="3">QYMF</strain>
    </source>
</reference>
<dbReference type="Pfam" id="PF09581">
    <property type="entry name" value="Spore_III_AF"/>
    <property type="match status" value="1"/>
</dbReference>
<sequence length="207" mass="23986">MEMIREWVVTILSVIIFVTFIEILIPNSNYKRYVNVVIGLLVMVIILSPLNKLIRGDVDMTESMLETSQKIEHLTMEKRLDSYEAHQSEMIIGVYEDNLKKQIKMRIEDRMDYRVASIDLDIEVKDQANLGHINEISLTLHSQANEVIENANIELVKVSVQISEKNNNTQDIKSISISNEEEDVIRELSDYYNIAKDNVFVQILKEN</sequence>
<dbReference type="Proteomes" id="UP000001572">
    <property type="component" value="Chromosome"/>
</dbReference>
<name>A6TR32_ALKMQ</name>
<organism evidence="2 3">
    <name type="scientific">Alkaliphilus metalliredigens (strain QYMF)</name>
    <dbReference type="NCBI Taxonomy" id="293826"/>
    <lineage>
        <taxon>Bacteria</taxon>
        <taxon>Bacillati</taxon>
        <taxon>Bacillota</taxon>
        <taxon>Clostridia</taxon>
        <taxon>Peptostreptococcales</taxon>
        <taxon>Natronincolaceae</taxon>
        <taxon>Alkaliphilus</taxon>
    </lineage>
</organism>
<gene>
    <name evidence="2" type="ordered locus">Amet_2497</name>
</gene>
<dbReference type="eggNOG" id="ENOG5032WKB">
    <property type="taxonomic scope" value="Bacteria"/>
</dbReference>
<accession>A6TR32</accession>
<dbReference type="AlphaFoldDB" id="A6TR32"/>
<dbReference type="NCBIfam" id="TIGR02896">
    <property type="entry name" value="spore_III_AF"/>
    <property type="match status" value="1"/>
</dbReference>
<dbReference type="STRING" id="293826.Amet_2497"/>
<dbReference type="OrthoDB" id="1738919at2"/>
<dbReference type="RefSeq" id="WP_012063625.1">
    <property type="nucleotide sequence ID" value="NC_009633.1"/>
</dbReference>
<evidence type="ECO:0000313" key="3">
    <source>
        <dbReference type="Proteomes" id="UP000001572"/>
    </source>
</evidence>
<keyword evidence="1" id="KW-0472">Membrane</keyword>
<evidence type="ECO:0000313" key="2">
    <source>
        <dbReference type="EMBL" id="ABR48650.1"/>
    </source>
</evidence>
<keyword evidence="1" id="KW-1133">Transmembrane helix</keyword>
<keyword evidence="1" id="KW-0812">Transmembrane</keyword>
<dbReference type="KEGG" id="amt:Amet_2497"/>